<feature type="non-terminal residue" evidence="1">
    <location>
        <position position="83"/>
    </location>
</feature>
<reference evidence="1 2" key="1">
    <citation type="journal article" date="2018" name="Front. Plant Sci.">
        <title>Red Clover (Trifolium pratense) and Zigzag Clover (T. medium) - A Picture of Genomic Similarities and Differences.</title>
        <authorList>
            <person name="Dluhosova J."/>
            <person name="Istvanek J."/>
            <person name="Nedelnik J."/>
            <person name="Repkova J."/>
        </authorList>
    </citation>
    <scope>NUCLEOTIDE SEQUENCE [LARGE SCALE GENOMIC DNA]</scope>
    <source>
        <strain evidence="2">cv. 10/8</strain>
        <tissue evidence="1">Leaf</tissue>
    </source>
</reference>
<evidence type="ECO:0000313" key="1">
    <source>
        <dbReference type="EMBL" id="MCI53886.1"/>
    </source>
</evidence>
<comment type="caution">
    <text evidence="1">The sequence shown here is derived from an EMBL/GenBank/DDBJ whole genome shotgun (WGS) entry which is preliminary data.</text>
</comment>
<evidence type="ECO:0000313" key="2">
    <source>
        <dbReference type="Proteomes" id="UP000265520"/>
    </source>
</evidence>
<name>A0A392T151_9FABA</name>
<sequence length="83" mass="9171">MDVKMAIWFSADPHLVEASPSYKRWESSQGASPDIHVGVFAGQGAVKNVDEEDKDRKMVNGISTPLTPARQRLKVSAMRPIPH</sequence>
<accession>A0A392T151</accession>
<protein>
    <submittedName>
        <fullName evidence="1">AT-rich interactive domain-containing protein 4-like</fullName>
    </submittedName>
</protein>
<dbReference type="Proteomes" id="UP000265520">
    <property type="component" value="Unassembled WGS sequence"/>
</dbReference>
<dbReference type="EMBL" id="LXQA010470586">
    <property type="protein sequence ID" value="MCI53886.1"/>
    <property type="molecule type" value="Genomic_DNA"/>
</dbReference>
<organism evidence="1 2">
    <name type="scientific">Trifolium medium</name>
    <dbReference type="NCBI Taxonomy" id="97028"/>
    <lineage>
        <taxon>Eukaryota</taxon>
        <taxon>Viridiplantae</taxon>
        <taxon>Streptophyta</taxon>
        <taxon>Embryophyta</taxon>
        <taxon>Tracheophyta</taxon>
        <taxon>Spermatophyta</taxon>
        <taxon>Magnoliopsida</taxon>
        <taxon>eudicotyledons</taxon>
        <taxon>Gunneridae</taxon>
        <taxon>Pentapetalae</taxon>
        <taxon>rosids</taxon>
        <taxon>fabids</taxon>
        <taxon>Fabales</taxon>
        <taxon>Fabaceae</taxon>
        <taxon>Papilionoideae</taxon>
        <taxon>50 kb inversion clade</taxon>
        <taxon>NPAAA clade</taxon>
        <taxon>Hologalegina</taxon>
        <taxon>IRL clade</taxon>
        <taxon>Trifolieae</taxon>
        <taxon>Trifolium</taxon>
    </lineage>
</organism>
<keyword evidence="2" id="KW-1185">Reference proteome</keyword>
<proteinExistence type="predicted"/>
<dbReference type="AlphaFoldDB" id="A0A392T151"/>